<protein>
    <submittedName>
        <fullName evidence="2">PrgI family protein</fullName>
    </submittedName>
</protein>
<dbReference type="AlphaFoldDB" id="A0A847VCP7"/>
<dbReference type="EMBL" id="JAAZIL010000007">
    <property type="protein sequence ID" value="NLZ24175.1"/>
    <property type="molecule type" value="Genomic_DNA"/>
</dbReference>
<organism evidence="2 3">
    <name type="scientific">Candidatus Dojkabacteria bacterium</name>
    <dbReference type="NCBI Taxonomy" id="2099670"/>
    <lineage>
        <taxon>Bacteria</taxon>
        <taxon>Candidatus Dojkabacteria</taxon>
    </lineage>
</organism>
<feature type="transmembrane region" description="Helical" evidence="1">
    <location>
        <begin position="26"/>
        <end position="44"/>
    </location>
</feature>
<evidence type="ECO:0000313" key="3">
    <source>
        <dbReference type="Proteomes" id="UP000564033"/>
    </source>
</evidence>
<keyword evidence="1" id="KW-0472">Membrane</keyword>
<keyword evidence="1" id="KW-0812">Transmembrane</keyword>
<evidence type="ECO:0000313" key="2">
    <source>
        <dbReference type="EMBL" id="NLZ24175.1"/>
    </source>
</evidence>
<sequence>MRQHPIPQNVLDVEFKLFTKFTLKEFTYIAIGTTIGGVFLYFTSKGSIPGIIGIPIFIISSGIGTFFGLVPINDQPADKFIINYFNAIYRPTQMVWLNEQLKEQRAKPIVIKQEEEKGKIFGSTKVAPPKLQIYQEEPGDDILNTDTKDSTSKKEDEALVQDEENLRLVVPKPTDDTDNEIRINKENISKYQFDVKSVDRLPGNINIWLVNQDNIPVPNVNTYLKNKDDKIIYANKTGPNGYFLTS</sequence>
<feature type="transmembrane region" description="Helical" evidence="1">
    <location>
        <begin position="50"/>
        <end position="70"/>
    </location>
</feature>
<reference evidence="2 3" key="1">
    <citation type="journal article" date="2020" name="Biotechnol. Biofuels">
        <title>New insights from the biogas microbiome by comprehensive genome-resolved metagenomics of nearly 1600 species originating from multiple anaerobic digesters.</title>
        <authorList>
            <person name="Campanaro S."/>
            <person name="Treu L."/>
            <person name="Rodriguez-R L.M."/>
            <person name="Kovalovszki A."/>
            <person name="Ziels R.M."/>
            <person name="Maus I."/>
            <person name="Zhu X."/>
            <person name="Kougias P.G."/>
            <person name="Basile A."/>
            <person name="Luo G."/>
            <person name="Schluter A."/>
            <person name="Konstantinidis K.T."/>
            <person name="Angelidaki I."/>
        </authorList>
    </citation>
    <scope>NUCLEOTIDE SEQUENCE [LARGE SCALE GENOMIC DNA]</scope>
    <source>
        <strain evidence="2">AS19jrsBPTG_9</strain>
    </source>
</reference>
<accession>A0A847VCP7</accession>
<gene>
    <name evidence="2" type="ORF">GX888_00275</name>
</gene>
<feature type="non-terminal residue" evidence="2">
    <location>
        <position position="246"/>
    </location>
</feature>
<name>A0A847VCP7_9BACT</name>
<dbReference type="Proteomes" id="UP000564033">
    <property type="component" value="Unassembled WGS sequence"/>
</dbReference>
<comment type="caution">
    <text evidence="2">The sequence shown here is derived from an EMBL/GenBank/DDBJ whole genome shotgun (WGS) entry which is preliminary data.</text>
</comment>
<keyword evidence="1" id="KW-1133">Transmembrane helix</keyword>
<proteinExistence type="predicted"/>
<evidence type="ECO:0000256" key="1">
    <source>
        <dbReference type="SAM" id="Phobius"/>
    </source>
</evidence>